<feature type="transmembrane region" description="Helical" evidence="1">
    <location>
        <begin position="250"/>
        <end position="269"/>
    </location>
</feature>
<evidence type="ECO:0008006" key="4">
    <source>
        <dbReference type="Google" id="ProtNLM"/>
    </source>
</evidence>
<reference evidence="2" key="2">
    <citation type="journal article" date="2023" name="ISME Commun">
        <title>Characterization of a bloom-associated alphaproteobacterial lineage, 'Candidatus Phycosocius': insights into freshwater algal-bacterial interactions.</title>
        <authorList>
            <person name="Tanabe Y."/>
            <person name="Yamaguchi H."/>
            <person name="Yoshida M."/>
            <person name="Kai A."/>
            <person name="Okazaki Y."/>
        </authorList>
    </citation>
    <scope>NUCLEOTIDE SEQUENCE</scope>
    <source>
        <strain evidence="2">BOTRYCO-1</strain>
    </source>
</reference>
<organism evidence="2 3">
    <name type="scientific">Candidatus Phycosocius spiralis</name>
    <dbReference type="NCBI Taxonomy" id="2815099"/>
    <lineage>
        <taxon>Bacteria</taxon>
        <taxon>Pseudomonadati</taxon>
        <taxon>Pseudomonadota</taxon>
        <taxon>Alphaproteobacteria</taxon>
        <taxon>Caulobacterales</taxon>
        <taxon>Caulobacterales incertae sedis</taxon>
        <taxon>Candidatus Phycosocius</taxon>
    </lineage>
</organism>
<evidence type="ECO:0000256" key="1">
    <source>
        <dbReference type="SAM" id="Phobius"/>
    </source>
</evidence>
<feature type="transmembrane region" description="Helical" evidence="1">
    <location>
        <begin position="217"/>
        <end position="238"/>
    </location>
</feature>
<dbReference type="EMBL" id="BPFZ01000003">
    <property type="protein sequence ID" value="GIU66535.1"/>
    <property type="molecule type" value="Genomic_DNA"/>
</dbReference>
<feature type="transmembrane region" description="Helical" evidence="1">
    <location>
        <begin position="327"/>
        <end position="344"/>
    </location>
</feature>
<keyword evidence="1" id="KW-1133">Transmembrane helix</keyword>
<feature type="transmembrane region" description="Helical" evidence="1">
    <location>
        <begin position="20"/>
        <end position="39"/>
    </location>
</feature>
<sequence>MNKFLTLIRRDLADNRGALIITPVVIAAILLVVTLVASLTGHARFGFDPGDFSSAREARGTSMSAEIEVGGGNATVNRDAKGRVTVVGPNGEARTLDEAINKKTKEGITAVLPIGTAIASSLPLGIALIAILFLQAGALHDERKDRTILFWKSMPVSDLETVGAKLVSIVGIGLFFALMVGIVLHLAITTIAVLTLNQVGITGVTLVPVLANAVKVWIVVTVGLPFYIGWAMPVYGWFSMVSAWAPKMPFIAAFAPLVVVPLVYMAIAYRGNDDDKILDALWDPVGRLIGEPLYDNLGIVSIKNAKDVPEIPVNEILAHLTQSLTQPMFWVGLVASAGFIYAASEIRRRRAL</sequence>
<evidence type="ECO:0000313" key="3">
    <source>
        <dbReference type="Proteomes" id="UP001161064"/>
    </source>
</evidence>
<dbReference type="Proteomes" id="UP001161064">
    <property type="component" value="Unassembled WGS sequence"/>
</dbReference>
<gene>
    <name evidence="2" type="ORF">PsB1_0689</name>
</gene>
<reference evidence="2" key="1">
    <citation type="submission" date="2021-05" db="EMBL/GenBank/DDBJ databases">
        <authorList>
            <person name="Tanabe Y."/>
        </authorList>
    </citation>
    <scope>NUCLEOTIDE SEQUENCE</scope>
    <source>
        <strain evidence="2">BOTRYCO-1</strain>
    </source>
</reference>
<keyword evidence="1" id="KW-0472">Membrane</keyword>
<dbReference type="RefSeq" id="WP_284359098.1">
    <property type="nucleotide sequence ID" value="NZ_BPFZ01000003.1"/>
</dbReference>
<name>A0ABQ4PU68_9PROT</name>
<proteinExistence type="predicted"/>
<accession>A0ABQ4PU68</accession>
<keyword evidence="3" id="KW-1185">Reference proteome</keyword>
<comment type="caution">
    <text evidence="2">The sequence shown here is derived from an EMBL/GenBank/DDBJ whole genome shotgun (WGS) entry which is preliminary data.</text>
</comment>
<keyword evidence="1" id="KW-0812">Transmembrane</keyword>
<feature type="transmembrane region" description="Helical" evidence="1">
    <location>
        <begin position="110"/>
        <end position="134"/>
    </location>
</feature>
<evidence type="ECO:0000313" key="2">
    <source>
        <dbReference type="EMBL" id="GIU66535.1"/>
    </source>
</evidence>
<protein>
    <recommendedName>
        <fullName evidence="4">ABC transporter permease</fullName>
    </recommendedName>
</protein>